<feature type="active site" description="Proton acceptor" evidence="3">
    <location>
        <position position="22"/>
    </location>
</feature>
<dbReference type="GO" id="GO:0016740">
    <property type="term" value="F:transferase activity"/>
    <property type="evidence" value="ECO:0007669"/>
    <property type="project" value="UniProtKB-KW"/>
</dbReference>
<feature type="binding site" evidence="3">
    <location>
        <position position="30"/>
    </location>
    <ligand>
        <name>Zn(2+)</name>
        <dbReference type="ChEBI" id="CHEBI:29105"/>
    </ligand>
</feature>
<dbReference type="Gene3D" id="3.40.50.1220">
    <property type="entry name" value="TPP-binding domain"/>
    <property type="match status" value="1"/>
</dbReference>
<dbReference type="Pfam" id="PF02146">
    <property type="entry name" value="SIR2"/>
    <property type="match status" value="1"/>
</dbReference>
<dbReference type="PROSITE" id="PS50305">
    <property type="entry name" value="SIRTUIN"/>
    <property type="match status" value="1"/>
</dbReference>
<protein>
    <recommendedName>
        <fullName evidence="4">Deacetylase sirtuin-type domain-containing protein</fullName>
    </recommendedName>
</protein>
<dbReference type="InterPro" id="IPR026590">
    <property type="entry name" value="Ssirtuin_cat_dom"/>
</dbReference>
<reference evidence="5" key="1">
    <citation type="journal article" date="2016" name="Sci. Rep.">
        <title>Molecular characterization of firefly nuptial gifts: a multi-omics approach sheds light on postcopulatory sexual selection.</title>
        <authorList>
            <person name="Al-Wathiqui N."/>
            <person name="Fallon T.R."/>
            <person name="South A."/>
            <person name="Weng J.K."/>
            <person name="Lewis S.M."/>
        </authorList>
    </citation>
    <scope>NUCLEOTIDE SEQUENCE</scope>
</reference>
<keyword evidence="3" id="KW-0862">Zinc</keyword>
<feature type="binding site" evidence="3">
    <location>
        <position position="33"/>
    </location>
    <ligand>
        <name>Zn(2+)</name>
        <dbReference type="ChEBI" id="CHEBI:29105"/>
    </ligand>
</feature>
<dbReference type="GO" id="GO:0070403">
    <property type="term" value="F:NAD+ binding"/>
    <property type="evidence" value="ECO:0007669"/>
    <property type="project" value="InterPro"/>
</dbReference>
<proteinExistence type="predicted"/>
<keyword evidence="2" id="KW-0520">NAD</keyword>
<feature type="domain" description="Deacetylase sirtuin-type" evidence="4">
    <location>
        <begin position="1"/>
        <end position="135"/>
    </location>
</feature>
<dbReference type="AlphaFoldDB" id="A0A1Y1MIP3"/>
<evidence type="ECO:0000256" key="2">
    <source>
        <dbReference type="ARBA" id="ARBA00023027"/>
    </source>
</evidence>
<feature type="binding site" evidence="3">
    <location>
        <position position="61"/>
    </location>
    <ligand>
        <name>Zn(2+)</name>
        <dbReference type="ChEBI" id="CHEBI:29105"/>
    </ligand>
</feature>
<name>A0A1Y1MIP3_PHOPY</name>
<dbReference type="InterPro" id="IPR029035">
    <property type="entry name" value="DHS-like_NAD/FAD-binding_dom"/>
</dbReference>
<organism evidence="5">
    <name type="scientific">Photinus pyralis</name>
    <name type="common">Common eastern firefly</name>
    <name type="synonym">Lampyris pyralis</name>
    <dbReference type="NCBI Taxonomy" id="7054"/>
    <lineage>
        <taxon>Eukaryota</taxon>
        <taxon>Metazoa</taxon>
        <taxon>Ecdysozoa</taxon>
        <taxon>Arthropoda</taxon>
        <taxon>Hexapoda</taxon>
        <taxon>Insecta</taxon>
        <taxon>Pterygota</taxon>
        <taxon>Neoptera</taxon>
        <taxon>Endopterygota</taxon>
        <taxon>Coleoptera</taxon>
        <taxon>Polyphaga</taxon>
        <taxon>Elateriformia</taxon>
        <taxon>Elateroidea</taxon>
        <taxon>Lampyridae</taxon>
        <taxon>Lampyrinae</taxon>
        <taxon>Photinus</taxon>
    </lineage>
</organism>
<keyword evidence="1" id="KW-0808">Transferase</keyword>
<keyword evidence="3" id="KW-0479">Metal-binding</keyword>
<evidence type="ECO:0000256" key="3">
    <source>
        <dbReference type="PROSITE-ProRule" id="PRU00236"/>
    </source>
</evidence>
<sequence>MLEEKADLPTRISDANMCIALHGHLRILRCSRCQRTVEWRLHESTILAGITSACTFCTKRCERRIRLGKRPMSAGYLQPDIILLDEEHSQGETIGTITTKDLRSRRDFLLILGSSLVHHRPAQLAREIVKAVPHN</sequence>
<accession>A0A1Y1MIP3</accession>
<dbReference type="SUPFAM" id="SSF52467">
    <property type="entry name" value="DHS-like NAD/FAD-binding domain"/>
    <property type="match status" value="1"/>
</dbReference>
<evidence type="ECO:0000259" key="4">
    <source>
        <dbReference type="PROSITE" id="PS50305"/>
    </source>
</evidence>
<evidence type="ECO:0000313" key="5">
    <source>
        <dbReference type="EMBL" id="JAV84195.1"/>
    </source>
</evidence>
<dbReference type="GO" id="GO:0046872">
    <property type="term" value="F:metal ion binding"/>
    <property type="evidence" value="ECO:0007669"/>
    <property type="project" value="UniProtKB-KW"/>
</dbReference>
<feature type="binding site" evidence="3">
    <location>
        <position position="57"/>
    </location>
    <ligand>
        <name>Zn(2+)</name>
        <dbReference type="ChEBI" id="CHEBI:29105"/>
    </ligand>
</feature>
<dbReference type="EMBL" id="GEZM01033697">
    <property type="protein sequence ID" value="JAV84195.1"/>
    <property type="molecule type" value="Transcribed_RNA"/>
</dbReference>
<evidence type="ECO:0000256" key="1">
    <source>
        <dbReference type="ARBA" id="ARBA00022679"/>
    </source>
</evidence>
<dbReference type="InterPro" id="IPR003000">
    <property type="entry name" value="Sirtuin"/>
</dbReference>